<evidence type="ECO:0000313" key="3">
    <source>
        <dbReference type="Proteomes" id="UP000002430"/>
    </source>
</evidence>
<name>Q1MRM2_LAWIP</name>
<dbReference type="eggNOG" id="COG2840">
    <property type="taxonomic scope" value="Bacteria"/>
</dbReference>
<dbReference type="InterPro" id="IPR002625">
    <property type="entry name" value="Smr_dom"/>
</dbReference>
<dbReference type="Proteomes" id="UP000002430">
    <property type="component" value="Chromosome"/>
</dbReference>
<dbReference type="RefSeq" id="WP_011526383.1">
    <property type="nucleotide sequence ID" value="NC_008011.1"/>
</dbReference>
<evidence type="ECO:0000313" key="2">
    <source>
        <dbReference type="EMBL" id="CAJ54354.1"/>
    </source>
</evidence>
<dbReference type="OrthoDB" id="9808881at2"/>
<dbReference type="STRING" id="363253.LI0298"/>
<dbReference type="KEGG" id="lip:LI0298"/>
<dbReference type="SMART" id="SM00463">
    <property type="entry name" value="SMR"/>
    <property type="match status" value="1"/>
</dbReference>
<dbReference type="InterPro" id="IPR036063">
    <property type="entry name" value="Smr_dom_sf"/>
</dbReference>
<dbReference type="Gene3D" id="3.30.1370.110">
    <property type="match status" value="1"/>
</dbReference>
<reference evidence="2 3" key="1">
    <citation type="submission" date="2005-11" db="EMBL/GenBank/DDBJ databases">
        <title>The complete genome sequence of Lawsonia intracellularis: the causative agent of proliferative enteropathy.</title>
        <authorList>
            <person name="Kaur K."/>
            <person name="Zhang Q."/>
            <person name="Beckler D."/>
            <person name="Munir S."/>
            <person name="Li L."/>
            <person name="Kinsley K."/>
            <person name="Herron L."/>
            <person name="Peterson A."/>
            <person name="May B."/>
            <person name="Singh S."/>
            <person name="Gebhart C."/>
            <person name="Kapur V."/>
        </authorList>
    </citation>
    <scope>NUCLEOTIDE SEQUENCE [LARGE SCALE GENOMIC DNA]</scope>
    <source>
        <strain evidence="2 3">PHE/MN1-00</strain>
    </source>
</reference>
<dbReference type="Pfam" id="PF01713">
    <property type="entry name" value="Smr"/>
    <property type="match status" value="1"/>
</dbReference>
<accession>Q1MRM2</accession>
<dbReference type="PANTHER" id="PTHR35562:SF2">
    <property type="entry name" value="DNA ENDONUCLEASE SMRA-RELATED"/>
    <property type="match status" value="1"/>
</dbReference>
<dbReference type="AlphaFoldDB" id="Q1MRM2"/>
<proteinExistence type="predicted"/>
<organism evidence="2 3">
    <name type="scientific">Lawsonia intracellularis (strain PHE/MN1-00)</name>
    <dbReference type="NCBI Taxonomy" id="363253"/>
    <lineage>
        <taxon>Bacteria</taxon>
        <taxon>Pseudomonadati</taxon>
        <taxon>Thermodesulfobacteriota</taxon>
        <taxon>Desulfovibrionia</taxon>
        <taxon>Desulfovibrionales</taxon>
        <taxon>Desulfovibrionaceae</taxon>
        <taxon>Lawsonia</taxon>
    </lineage>
</organism>
<dbReference type="EMBL" id="AM180252">
    <property type="protein sequence ID" value="CAJ54354.1"/>
    <property type="molecule type" value="Genomic_DNA"/>
</dbReference>
<gene>
    <name evidence="2" type="ordered locus">LI0298</name>
</gene>
<dbReference type="PROSITE" id="PS50828">
    <property type="entry name" value="SMR"/>
    <property type="match status" value="1"/>
</dbReference>
<dbReference type="SUPFAM" id="SSF160443">
    <property type="entry name" value="SMR domain-like"/>
    <property type="match status" value="1"/>
</dbReference>
<protein>
    <submittedName>
        <fullName evidence="2">Uncharacterized protein conserved in bacteria</fullName>
    </submittedName>
</protein>
<keyword evidence="3" id="KW-1185">Reference proteome</keyword>
<dbReference type="HOGENOM" id="CLU_055978_0_0_7"/>
<feature type="domain" description="Smr" evidence="1">
    <location>
        <begin position="214"/>
        <end position="298"/>
    </location>
</feature>
<evidence type="ECO:0000259" key="1">
    <source>
        <dbReference type="PROSITE" id="PS50828"/>
    </source>
</evidence>
<dbReference type="PANTHER" id="PTHR35562">
    <property type="entry name" value="DNA ENDONUCLEASE SMRA-RELATED"/>
    <property type="match status" value="1"/>
</dbReference>
<sequence>MTKNPFITRKKKIHYVNKKNLQSCNDKQKNLTNQDELTDSYNFFPVQEEPSSDEELFLQHIGQTQKIHNKKYVLPYHKEKISKNITINKNSRNKLTLDTKIDKTNNQKTISSNKSTIQTSQSNILLPNDNLTENNTFLTAVKDVVPLSGKSRITTYCRPTKWTQTDITSLTTNKKPIKFNIVKKEEQLEGHIEGFDKKLFTQLQSGLFRPKTTLDLHGFNIQQAFYTVVKFLHTAYITGQQPALIISGRGKNSPQGIPVLKEKLYEWVTQEPLKRVILAFCTAHARDGGTGAIYILLRQYKKTWNIHWEQRPLDPDLL</sequence>